<dbReference type="InterPro" id="IPR013792">
    <property type="entry name" value="RNA3'P_cycl/enolpyr_Trfase_a/b"/>
</dbReference>
<proteinExistence type="inferred from homology"/>
<comment type="subcellular location">
    <subcellularLocation>
        <location evidence="7">Cytoplasm</location>
    </subcellularLocation>
</comment>
<feature type="binding site" evidence="7">
    <location>
        <position position="31"/>
    </location>
    <ligand>
        <name>3-phosphoshikimate</name>
        <dbReference type="ChEBI" id="CHEBI:145989"/>
    </ligand>
</feature>
<comment type="catalytic activity">
    <reaction evidence="6">
        <text>3-phosphoshikimate + phosphoenolpyruvate = 5-O-(1-carboxyvinyl)-3-phosphoshikimate + phosphate</text>
        <dbReference type="Rhea" id="RHEA:21256"/>
        <dbReference type="ChEBI" id="CHEBI:43474"/>
        <dbReference type="ChEBI" id="CHEBI:57701"/>
        <dbReference type="ChEBI" id="CHEBI:58702"/>
        <dbReference type="ChEBI" id="CHEBI:145989"/>
        <dbReference type="EC" id="2.5.1.19"/>
    </reaction>
    <physiologicalReaction direction="left-to-right" evidence="6">
        <dbReference type="Rhea" id="RHEA:21257"/>
    </physiologicalReaction>
</comment>
<feature type="binding site" evidence="7">
    <location>
        <position position="153"/>
    </location>
    <ligand>
        <name>3-phosphoshikimate</name>
        <dbReference type="ChEBI" id="CHEBI:145989"/>
    </ligand>
</feature>
<dbReference type="GO" id="GO:0003866">
    <property type="term" value="F:3-phosphoshikimate 1-carboxyvinyltransferase activity"/>
    <property type="evidence" value="ECO:0007669"/>
    <property type="project" value="UniProtKB-UniRule"/>
</dbReference>
<name>A0A6L5Y7K9_9FIRM</name>
<evidence type="ECO:0000256" key="6">
    <source>
        <dbReference type="ARBA" id="ARBA00044633"/>
    </source>
</evidence>
<dbReference type="PANTHER" id="PTHR21090">
    <property type="entry name" value="AROM/DEHYDROQUINATE SYNTHASE"/>
    <property type="match status" value="1"/>
</dbReference>
<dbReference type="InterPro" id="IPR001986">
    <property type="entry name" value="Enolpyruvate_Tfrase_dom"/>
</dbReference>
<dbReference type="RefSeq" id="WP_154575050.1">
    <property type="nucleotide sequence ID" value="NZ_VUMZ01000011.1"/>
</dbReference>
<feature type="binding site" evidence="7">
    <location>
        <position position="399"/>
    </location>
    <ligand>
        <name>phosphoenolpyruvate</name>
        <dbReference type="ChEBI" id="CHEBI:58702"/>
    </ligand>
</feature>
<comment type="pathway">
    <text evidence="1 7">Metabolic intermediate biosynthesis; chorismate biosynthesis; chorismate from D-erythrose 4-phosphate and phosphoenolpyruvate: step 6/7.</text>
</comment>
<feature type="domain" description="Enolpyruvate transferase" evidence="8">
    <location>
        <begin position="72"/>
        <end position="408"/>
    </location>
</feature>
<feature type="binding site" evidence="7">
    <location>
        <position position="30"/>
    </location>
    <ligand>
        <name>phosphoenolpyruvate</name>
        <dbReference type="ChEBI" id="CHEBI:58702"/>
    </ligand>
</feature>
<dbReference type="InterPro" id="IPR036968">
    <property type="entry name" value="Enolpyruvate_Tfrase_sf"/>
</dbReference>
<evidence type="ECO:0000256" key="4">
    <source>
        <dbReference type="ARBA" id="ARBA00022679"/>
    </source>
</evidence>
<dbReference type="NCBIfam" id="TIGR01356">
    <property type="entry name" value="aroA"/>
    <property type="match status" value="1"/>
</dbReference>
<evidence type="ECO:0000256" key="1">
    <source>
        <dbReference type="ARBA" id="ARBA00004811"/>
    </source>
</evidence>
<dbReference type="GO" id="GO:0009073">
    <property type="term" value="P:aromatic amino acid family biosynthetic process"/>
    <property type="evidence" value="ECO:0007669"/>
    <property type="project" value="UniProtKB-KW"/>
</dbReference>
<dbReference type="GO" id="GO:0008652">
    <property type="term" value="P:amino acid biosynthetic process"/>
    <property type="evidence" value="ECO:0007669"/>
    <property type="project" value="UniProtKB-KW"/>
</dbReference>
<feature type="binding site" evidence="7">
    <location>
        <position position="151"/>
    </location>
    <ligand>
        <name>3-phosphoshikimate</name>
        <dbReference type="ChEBI" id="CHEBI:145989"/>
    </ligand>
</feature>
<dbReference type="GeneID" id="303115695"/>
<comment type="function">
    <text evidence="7">Catalyzes the transfer of the enolpyruvyl moiety of phosphoenolpyruvate (PEP) to the 5-hydroxyl of shikimate-3-phosphate (S3P) to produce enolpyruvyl shikimate-3-phosphate and inorganic phosphate.</text>
</comment>
<dbReference type="GO" id="GO:0005737">
    <property type="term" value="C:cytoplasm"/>
    <property type="evidence" value="ECO:0007669"/>
    <property type="project" value="UniProtKB-SubCell"/>
</dbReference>
<dbReference type="Proteomes" id="UP000474676">
    <property type="component" value="Unassembled WGS sequence"/>
</dbReference>
<dbReference type="Gene3D" id="3.65.10.10">
    <property type="entry name" value="Enolpyruvate transferase domain"/>
    <property type="match status" value="2"/>
</dbReference>
<comment type="similarity">
    <text evidence="2 7">Belongs to the EPSP synthase family.</text>
</comment>
<dbReference type="AlphaFoldDB" id="A0A6L5Y7K9"/>
<keyword evidence="3 7" id="KW-0028">Amino-acid biosynthesis</keyword>
<feature type="active site" description="Proton acceptor" evidence="7">
    <location>
        <position position="298"/>
    </location>
</feature>
<comment type="caution">
    <text evidence="9">The sequence shown here is derived from an EMBL/GenBank/DDBJ whole genome shotgun (WGS) entry which is preliminary data.</text>
</comment>
<evidence type="ECO:0000256" key="7">
    <source>
        <dbReference type="HAMAP-Rule" id="MF_00210"/>
    </source>
</evidence>
<evidence type="ECO:0000256" key="5">
    <source>
        <dbReference type="ARBA" id="ARBA00023141"/>
    </source>
</evidence>
<keyword evidence="7" id="KW-0963">Cytoplasm</keyword>
<feature type="binding site" evidence="7">
    <location>
        <position position="109"/>
    </location>
    <ligand>
        <name>phosphoenolpyruvate</name>
        <dbReference type="ChEBI" id="CHEBI:58702"/>
    </ligand>
</feature>
<comment type="subunit">
    <text evidence="7">Monomer.</text>
</comment>
<dbReference type="EC" id="2.5.1.19" evidence="7"/>
<dbReference type="Pfam" id="PF00275">
    <property type="entry name" value="EPSP_synthase"/>
    <property type="match status" value="1"/>
</dbReference>
<feature type="binding site" evidence="7">
    <location>
        <position position="153"/>
    </location>
    <ligand>
        <name>phosphoenolpyruvate</name>
        <dbReference type="ChEBI" id="CHEBI:58702"/>
    </ligand>
</feature>
<feature type="binding site" evidence="7">
    <location>
        <position position="179"/>
    </location>
    <ligand>
        <name>3-phosphoshikimate</name>
        <dbReference type="ChEBI" id="CHEBI:145989"/>
    </ligand>
</feature>
<evidence type="ECO:0000256" key="3">
    <source>
        <dbReference type="ARBA" id="ARBA00022605"/>
    </source>
</evidence>
<dbReference type="InterPro" id="IPR006264">
    <property type="entry name" value="EPSP_synthase"/>
</dbReference>
<dbReference type="GO" id="GO:0009423">
    <property type="term" value="P:chorismate biosynthetic process"/>
    <property type="evidence" value="ECO:0007669"/>
    <property type="project" value="UniProtKB-UniRule"/>
</dbReference>
<dbReference type="PIRSF" id="PIRSF000505">
    <property type="entry name" value="EPSPS"/>
    <property type="match status" value="1"/>
</dbReference>
<organism evidence="9 10">
    <name type="scientific">Hornefia butyriciproducens</name>
    <dbReference type="NCBI Taxonomy" id="2652293"/>
    <lineage>
        <taxon>Bacteria</taxon>
        <taxon>Bacillati</taxon>
        <taxon>Bacillota</taxon>
        <taxon>Clostridia</taxon>
        <taxon>Peptostreptococcales</taxon>
        <taxon>Anaerovoracaceae</taxon>
        <taxon>Hornefia</taxon>
    </lineage>
</organism>
<feature type="binding site" evidence="7">
    <location>
        <position position="298"/>
    </location>
    <ligand>
        <name>3-phosphoshikimate</name>
        <dbReference type="ChEBI" id="CHEBI:145989"/>
    </ligand>
</feature>
<dbReference type="EMBL" id="VUMZ01000011">
    <property type="protein sequence ID" value="MST52669.1"/>
    <property type="molecule type" value="Genomic_DNA"/>
</dbReference>
<dbReference type="InterPro" id="IPR023193">
    <property type="entry name" value="EPSP_synthase_CS"/>
</dbReference>
<feature type="binding site" evidence="7">
    <location>
        <position position="30"/>
    </location>
    <ligand>
        <name>3-phosphoshikimate</name>
        <dbReference type="ChEBI" id="CHEBI:145989"/>
    </ligand>
</feature>
<sequence>MQERGAGEVRSRTDQRRTKLSIIIDIIPSKSFAHRAYLCSALSDHPSQVICRFTSEDIEATRECVRALREGESVMECGESGSTLRFLLPVMGALGRRGVFMTKGRLADRPLSPLREELERHGCRLSPPGTSPVTIEGQLTSGEYVIPGNVSSQFISGLLTALPLLKGNSTVVIEGPLESSAYVDITTEVLMKFGIGWVKKITGDGCCYEIPGGQMYQGPRQYVVEGDWSNAAFWLCAGVIGKEPVTVRGLRKDSLQGDRRIVDILRDFGAELRWDGSEITAFPSRLTGTEVDVSGVPDLAPVIALAASVASGRTDINNAGRLRLKESDRLTSVAESMNALGARVREKKDKLVIRGSGGASLIGGYVKSWGDHRIVMMEAMASLVCEHKVIIRGKEAVSKSWPGFFQELERAGLAGNLK</sequence>
<feature type="binding site" evidence="7">
    <location>
        <position position="81"/>
    </location>
    <ligand>
        <name>phosphoenolpyruvate</name>
        <dbReference type="ChEBI" id="CHEBI:58702"/>
    </ligand>
</feature>
<dbReference type="HAMAP" id="MF_00210">
    <property type="entry name" value="EPSP_synth"/>
    <property type="match status" value="1"/>
</dbReference>
<evidence type="ECO:0000313" key="9">
    <source>
        <dbReference type="EMBL" id="MST52669.1"/>
    </source>
</evidence>
<dbReference type="PANTHER" id="PTHR21090:SF5">
    <property type="entry name" value="PENTAFUNCTIONAL AROM POLYPEPTIDE"/>
    <property type="match status" value="1"/>
</dbReference>
<keyword evidence="5 7" id="KW-0057">Aromatic amino acid biosynthesis</keyword>
<feature type="binding site" evidence="7">
    <location>
        <position position="35"/>
    </location>
    <ligand>
        <name>3-phosphoshikimate</name>
        <dbReference type="ChEBI" id="CHEBI:145989"/>
    </ligand>
</feature>
<protein>
    <recommendedName>
        <fullName evidence="7">3-phosphoshikimate 1-carboxyvinyltransferase</fullName>
        <ecNumber evidence="7">2.5.1.19</ecNumber>
    </recommendedName>
    <alternativeName>
        <fullName evidence="7">5-enolpyruvylshikimate-3-phosphate synthase</fullName>
        <shortName evidence="7">EPSP synthase</shortName>
        <shortName evidence="7">EPSPS</shortName>
    </alternativeName>
</protein>
<feature type="binding site" evidence="7">
    <location>
        <position position="373"/>
    </location>
    <ligand>
        <name>phosphoenolpyruvate</name>
        <dbReference type="ChEBI" id="CHEBI:58702"/>
    </ligand>
</feature>
<dbReference type="SUPFAM" id="SSF55205">
    <property type="entry name" value="EPT/RTPC-like"/>
    <property type="match status" value="1"/>
</dbReference>
<feature type="binding site" evidence="7">
    <location>
        <position position="152"/>
    </location>
    <ligand>
        <name>3-phosphoshikimate</name>
        <dbReference type="ChEBI" id="CHEBI:145989"/>
    </ligand>
</feature>
<comment type="caution">
    <text evidence="7">Lacks conserved residue(s) required for the propagation of feature annotation.</text>
</comment>
<dbReference type="CDD" id="cd01556">
    <property type="entry name" value="EPSP_synthase"/>
    <property type="match status" value="1"/>
</dbReference>
<accession>A0A6L5Y7K9</accession>
<dbReference type="UniPathway" id="UPA00053">
    <property type="reaction ID" value="UER00089"/>
</dbReference>
<evidence type="ECO:0000259" key="8">
    <source>
        <dbReference type="Pfam" id="PF00275"/>
    </source>
</evidence>
<feature type="binding site" evidence="7">
    <location>
        <position position="325"/>
    </location>
    <ligand>
        <name>3-phosphoshikimate</name>
        <dbReference type="ChEBI" id="CHEBI:145989"/>
    </ligand>
</feature>
<reference evidence="9 10" key="1">
    <citation type="submission" date="2019-08" db="EMBL/GenBank/DDBJ databases">
        <title>In-depth cultivation of the pig gut microbiome towards novel bacterial diversity and tailored functional studies.</title>
        <authorList>
            <person name="Wylensek D."/>
            <person name="Hitch T.C.A."/>
            <person name="Clavel T."/>
        </authorList>
    </citation>
    <scope>NUCLEOTIDE SEQUENCE [LARGE SCALE GENOMIC DNA]</scope>
    <source>
        <strain evidence="9 10">WCA-MUC-591-APC-3H</strain>
    </source>
</reference>
<evidence type="ECO:0000313" key="10">
    <source>
        <dbReference type="Proteomes" id="UP000474676"/>
    </source>
</evidence>
<keyword evidence="4 7" id="KW-0808">Transferase</keyword>
<keyword evidence="10" id="KW-1185">Reference proteome</keyword>
<dbReference type="PROSITE" id="PS00885">
    <property type="entry name" value="EPSP_SYNTHASE_2"/>
    <property type="match status" value="1"/>
</dbReference>
<gene>
    <name evidence="7 9" type="primary">aroA</name>
    <name evidence="9" type="ORF">FYJ64_10210</name>
</gene>
<feature type="binding site" evidence="7">
    <location>
        <position position="329"/>
    </location>
    <ligand>
        <name>phosphoenolpyruvate</name>
        <dbReference type="ChEBI" id="CHEBI:58702"/>
    </ligand>
</feature>
<evidence type="ECO:0000256" key="2">
    <source>
        <dbReference type="ARBA" id="ARBA00009948"/>
    </source>
</evidence>